<reference evidence="2 3" key="1">
    <citation type="submission" date="2016-04" db="EMBL/GenBank/DDBJ databases">
        <title>A degradative enzymes factory behind the ericoid mycorrhizal symbiosis.</title>
        <authorList>
            <consortium name="DOE Joint Genome Institute"/>
            <person name="Martino E."/>
            <person name="Morin E."/>
            <person name="Grelet G."/>
            <person name="Kuo A."/>
            <person name="Kohler A."/>
            <person name="Daghino S."/>
            <person name="Barry K."/>
            <person name="Choi C."/>
            <person name="Cichocki N."/>
            <person name="Clum A."/>
            <person name="Copeland A."/>
            <person name="Hainaut M."/>
            <person name="Haridas S."/>
            <person name="Labutti K."/>
            <person name="Lindquist E."/>
            <person name="Lipzen A."/>
            <person name="Khouja H.-R."/>
            <person name="Murat C."/>
            <person name="Ohm R."/>
            <person name="Olson A."/>
            <person name="Spatafora J."/>
            <person name="Veneault-Fourrey C."/>
            <person name="Henrissat B."/>
            <person name="Grigoriev I."/>
            <person name="Martin F."/>
            <person name="Perotto S."/>
        </authorList>
    </citation>
    <scope>NUCLEOTIDE SEQUENCE [LARGE SCALE GENOMIC DNA]</scope>
    <source>
        <strain evidence="2 3">E</strain>
    </source>
</reference>
<gene>
    <name evidence="2" type="ORF">K444DRAFT_633984</name>
</gene>
<feature type="region of interest" description="Disordered" evidence="1">
    <location>
        <begin position="44"/>
        <end position="70"/>
    </location>
</feature>
<protein>
    <submittedName>
        <fullName evidence="2">Uncharacterized protein</fullName>
    </submittedName>
</protein>
<proteinExistence type="predicted"/>
<dbReference type="InParanoid" id="A0A2J6SWH9"/>
<organism evidence="2 3">
    <name type="scientific">Hyaloscypha bicolor E</name>
    <dbReference type="NCBI Taxonomy" id="1095630"/>
    <lineage>
        <taxon>Eukaryota</taxon>
        <taxon>Fungi</taxon>
        <taxon>Dikarya</taxon>
        <taxon>Ascomycota</taxon>
        <taxon>Pezizomycotina</taxon>
        <taxon>Leotiomycetes</taxon>
        <taxon>Helotiales</taxon>
        <taxon>Hyaloscyphaceae</taxon>
        <taxon>Hyaloscypha</taxon>
        <taxon>Hyaloscypha bicolor</taxon>
    </lineage>
</organism>
<sequence>MGPVNVSVGDDKLETETLNFLCFSHQSYPIRIVPIAGRNRLDEQYSGTPIEKPDSGRKKGTLLSRDENGGNITWNDIQKHHPDLTESRLRTVPDGHVLFFWASSAFLIVERPEHTGSEAENIAIYGSPILPPESSSIDEANGIVKTPRAAVKSTGGLLVGTVDRMDQEHWNSLPSPSGLQEFVVIGRKEVQEMAEVYPPYVVALQIRWENGIAYRVNIAEFKELDWIKAQPTWKMFPLM</sequence>
<dbReference type="OrthoDB" id="5135333at2759"/>
<evidence type="ECO:0000313" key="2">
    <source>
        <dbReference type="EMBL" id="PMD55132.1"/>
    </source>
</evidence>
<dbReference type="EMBL" id="KZ613856">
    <property type="protein sequence ID" value="PMD55132.1"/>
    <property type="molecule type" value="Genomic_DNA"/>
</dbReference>
<dbReference type="AlphaFoldDB" id="A0A2J6SWH9"/>
<keyword evidence="3" id="KW-1185">Reference proteome</keyword>
<accession>A0A2J6SWH9</accession>
<dbReference type="Proteomes" id="UP000235371">
    <property type="component" value="Unassembled WGS sequence"/>
</dbReference>
<name>A0A2J6SWH9_9HELO</name>
<dbReference type="RefSeq" id="XP_024732036.1">
    <property type="nucleotide sequence ID" value="XM_024883683.1"/>
</dbReference>
<dbReference type="GeneID" id="36591760"/>
<evidence type="ECO:0000256" key="1">
    <source>
        <dbReference type="SAM" id="MobiDB-lite"/>
    </source>
</evidence>
<evidence type="ECO:0000313" key="3">
    <source>
        <dbReference type="Proteomes" id="UP000235371"/>
    </source>
</evidence>